<evidence type="ECO:0000313" key="2">
    <source>
        <dbReference type="EMBL" id="MDT0683967.1"/>
    </source>
</evidence>
<dbReference type="EMBL" id="JAVRHL010000003">
    <property type="protein sequence ID" value="MDT0683967.1"/>
    <property type="molecule type" value="Genomic_DNA"/>
</dbReference>
<proteinExistence type="predicted"/>
<dbReference type="Proteomes" id="UP001265259">
    <property type="component" value="Unassembled WGS sequence"/>
</dbReference>
<evidence type="ECO:0000313" key="3">
    <source>
        <dbReference type="Proteomes" id="UP001265259"/>
    </source>
</evidence>
<name>A0ABU3DLH2_9RHOB</name>
<dbReference type="SUPFAM" id="SSF51294">
    <property type="entry name" value="Hedgehog/intein (Hint) domain"/>
    <property type="match status" value="1"/>
</dbReference>
<protein>
    <submittedName>
        <fullName evidence="2">Hint domain-containing protein</fullName>
    </submittedName>
</protein>
<organism evidence="2 3">
    <name type="scientific">Tropicimonas omnivorans</name>
    <dbReference type="NCBI Taxonomy" id="3075590"/>
    <lineage>
        <taxon>Bacteria</taxon>
        <taxon>Pseudomonadati</taxon>
        <taxon>Pseudomonadota</taxon>
        <taxon>Alphaproteobacteria</taxon>
        <taxon>Rhodobacterales</taxon>
        <taxon>Roseobacteraceae</taxon>
        <taxon>Tropicimonas</taxon>
    </lineage>
</organism>
<dbReference type="InterPro" id="IPR028992">
    <property type="entry name" value="Hedgehog/Intein_dom"/>
</dbReference>
<dbReference type="InterPro" id="IPR036844">
    <property type="entry name" value="Hint_dom_sf"/>
</dbReference>
<accession>A0ABU3DLH2</accession>
<feature type="domain" description="Hedgehog/Intein (Hint)" evidence="1">
    <location>
        <begin position="148"/>
        <end position="296"/>
    </location>
</feature>
<keyword evidence="3" id="KW-1185">Reference proteome</keyword>
<dbReference type="RefSeq" id="WP_311692988.1">
    <property type="nucleotide sequence ID" value="NZ_JAVRHL010000003.1"/>
</dbReference>
<reference evidence="2 3" key="1">
    <citation type="submission" date="2023-09" db="EMBL/GenBank/DDBJ databases">
        <authorList>
            <person name="Rey-Velasco X."/>
        </authorList>
    </citation>
    <scope>NUCLEOTIDE SEQUENCE [LARGE SCALE GENOMIC DNA]</scope>
    <source>
        <strain evidence="2 3">F158</strain>
    </source>
</reference>
<sequence length="352" mass="37626">MRHLVAGYDIADMTLVSGVDPFSSDTHATSLGVVIRLNEGARPDLIEVEDGDTWFEDGDGSQDLVSDLEQDGQIADAGERITPEYSYLIRPVDAVDASQDIEIYVYELGLDNDADGLASTAQLEPGKDYRIISVLDNSPSIPYSQLFICFAGGTRIACEGGECGVEDIAVGDLVITADAGPERVVWRGERHLDARALDANPALAPIRIAAGALGGGTPRKDLVVSPQHRILVDSRISRRMTGGEALVAAKHLVGLPGIAAVSVAELPDGVTYHHLMFDAHQIIFAEGARAESLLPGPMALETLCPAARREIAAIFPGLCTRTPPAARTTLPGRRARRLAERHLKNARTLVEV</sequence>
<dbReference type="Pfam" id="PF13403">
    <property type="entry name" value="Hint_2"/>
    <property type="match status" value="1"/>
</dbReference>
<evidence type="ECO:0000259" key="1">
    <source>
        <dbReference type="Pfam" id="PF13403"/>
    </source>
</evidence>
<comment type="caution">
    <text evidence="2">The sequence shown here is derived from an EMBL/GenBank/DDBJ whole genome shotgun (WGS) entry which is preliminary data.</text>
</comment>
<gene>
    <name evidence="2" type="ORF">RM543_14855</name>
</gene>
<dbReference type="Gene3D" id="2.170.16.10">
    <property type="entry name" value="Hedgehog/Intein (Hint) domain"/>
    <property type="match status" value="1"/>
</dbReference>